<comment type="subcellular location">
    <subcellularLocation>
        <location evidence="2 8">Cell outer membrane</location>
        <topology evidence="2 8">Lipid-anchor</topology>
    </subcellularLocation>
</comment>
<keyword evidence="6 8" id="KW-0998">Cell outer membrane</keyword>
<evidence type="ECO:0000256" key="7">
    <source>
        <dbReference type="ARBA" id="ARBA00023288"/>
    </source>
</evidence>
<dbReference type="AlphaFoldDB" id="W5SWR2"/>
<keyword evidence="5 8" id="KW-0564">Palmitate</keyword>
<keyword evidence="9" id="KW-0614">Plasmid</keyword>
<gene>
    <name evidence="9" type="ORF">BCO_0012901</name>
</gene>
<evidence type="ECO:0000256" key="8">
    <source>
        <dbReference type="RuleBase" id="RU363105"/>
    </source>
</evidence>
<dbReference type="EMBL" id="CP005750">
    <property type="protein sequence ID" value="AHH11322.1"/>
    <property type="molecule type" value="Genomic_DNA"/>
</dbReference>
<accession>W5SWR2</accession>
<evidence type="ECO:0000256" key="5">
    <source>
        <dbReference type="ARBA" id="ARBA00023139"/>
    </source>
</evidence>
<evidence type="ECO:0000256" key="1">
    <source>
        <dbReference type="ARBA" id="ARBA00003932"/>
    </source>
</evidence>
<keyword evidence="3" id="KW-0732">Signal</keyword>
<reference evidence="9" key="1">
    <citation type="submission" date="2013-04" db="EMBL/GenBank/DDBJ databases">
        <title>Comparative Genomics of Relapsing Fever Spirochetes.</title>
        <authorList>
            <person name="Schwan T.G."/>
            <person name="Raffel S.J."/>
            <person name="Porcella S.F."/>
            <person name="Martens C.A."/>
            <person name="Bruno D.P."/>
            <person name="Ricklefs S.M."/>
            <person name="Barbian K.B."/>
        </authorList>
    </citation>
    <scope>NUCLEOTIDE SEQUENCE</scope>
    <source>
        <strain evidence="9">Co53</strain>
        <plasmid evidence="9">unnamed</plasmid>
    </source>
</reference>
<protein>
    <recommendedName>
        <fullName evidence="8">Variable large protein</fullName>
    </recommendedName>
</protein>
<evidence type="ECO:0000313" key="9">
    <source>
        <dbReference type="EMBL" id="AHH11322.1"/>
    </source>
</evidence>
<name>W5SWR2_9SPIR</name>
<comment type="function">
    <text evidence="1 8">The Vlp and Vsp proteins are antigenically distinct proteins, only one vlp or vsp gene is transcriptionally active at any one time. Switching between these genes is a mechanism of host immune response evasion.</text>
</comment>
<keyword evidence="4 8" id="KW-0472">Membrane</keyword>
<dbReference type="GO" id="GO:0009279">
    <property type="term" value="C:cell outer membrane"/>
    <property type="evidence" value="ECO:0007669"/>
    <property type="project" value="UniProtKB-SubCell"/>
</dbReference>
<dbReference type="InterPro" id="IPR000680">
    <property type="entry name" value="Borrelia_lipo"/>
</dbReference>
<geneLocation type="plasmid" evidence="9">
    <name>unnamed</name>
</geneLocation>
<evidence type="ECO:0000256" key="4">
    <source>
        <dbReference type="ARBA" id="ARBA00023136"/>
    </source>
</evidence>
<evidence type="ECO:0000256" key="3">
    <source>
        <dbReference type="ARBA" id="ARBA00022729"/>
    </source>
</evidence>
<evidence type="ECO:0000256" key="6">
    <source>
        <dbReference type="ARBA" id="ARBA00023237"/>
    </source>
</evidence>
<evidence type="ECO:0000256" key="2">
    <source>
        <dbReference type="ARBA" id="ARBA00004459"/>
    </source>
</evidence>
<keyword evidence="7 8" id="KW-0449">Lipoprotein</keyword>
<dbReference type="Pfam" id="PF00921">
    <property type="entry name" value="Lipoprotein_2"/>
    <property type="match status" value="1"/>
</dbReference>
<organism evidence="9">
    <name type="scientific">Borrelia coriaceae ATCC 43381</name>
    <dbReference type="NCBI Taxonomy" id="1408429"/>
    <lineage>
        <taxon>Bacteria</taxon>
        <taxon>Pseudomonadati</taxon>
        <taxon>Spirochaetota</taxon>
        <taxon>Spirochaetia</taxon>
        <taxon>Spirochaetales</taxon>
        <taxon>Borreliaceae</taxon>
        <taxon>Borrelia</taxon>
    </lineage>
</organism>
<dbReference type="SUPFAM" id="SSF74748">
    <property type="entry name" value="Variable surface antigen VlsE"/>
    <property type="match status" value="1"/>
</dbReference>
<sequence length="208" mass="20950">MTSATKASGSTDADVKIVIEGVQSIIKSATDSGVKLDVGEPGSEVAGGGDKAGAALVGKQSTQADAGAAALLAAEVAKADPWAMIDKIKDAKIPSSPNTDTNASKNDAGILATKLPSNDSHNGAKTNADLAAAVALKAMTKGGKFSAQSGETEAIKAAASNAVNKVLGILDFLIRKSVISNLDKVKEVVKGIEYSENKNIGEATEAKN</sequence>
<dbReference type="HOGENOM" id="CLU_054711_0_1_12"/>
<proteinExistence type="predicted"/>